<protein>
    <submittedName>
        <fullName evidence="8">Methyl-accepting chemotaxis protein</fullName>
    </submittedName>
</protein>
<dbReference type="PANTHER" id="PTHR32089">
    <property type="entry name" value="METHYL-ACCEPTING CHEMOTAXIS PROTEIN MCPB"/>
    <property type="match status" value="1"/>
</dbReference>
<dbReference type="InterPro" id="IPR004089">
    <property type="entry name" value="MCPsignal_dom"/>
</dbReference>
<dbReference type="Proteomes" id="UP000287502">
    <property type="component" value="Chromosome"/>
</dbReference>
<feature type="domain" description="HAMP" evidence="7">
    <location>
        <begin position="318"/>
        <end position="372"/>
    </location>
</feature>
<proteinExistence type="inferred from homology"/>
<dbReference type="PRINTS" id="PR00260">
    <property type="entry name" value="CHEMTRNSDUCR"/>
</dbReference>
<dbReference type="KEGG" id="gtl:EP073_04690"/>
<dbReference type="SMART" id="SM00304">
    <property type="entry name" value="HAMP"/>
    <property type="match status" value="1"/>
</dbReference>
<dbReference type="Pfam" id="PF00672">
    <property type="entry name" value="HAMP"/>
    <property type="match status" value="1"/>
</dbReference>
<evidence type="ECO:0000256" key="5">
    <source>
        <dbReference type="SAM" id="Phobius"/>
    </source>
</evidence>
<accession>A0A3R5UY91</accession>
<evidence type="ECO:0000259" key="6">
    <source>
        <dbReference type="PROSITE" id="PS50111"/>
    </source>
</evidence>
<comment type="subcellular location">
    <subcellularLocation>
        <location evidence="1">Membrane</location>
    </subcellularLocation>
</comment>
<feature type="domain" description="Methyl-accepting transducer" evidence="6">
    <location>
        <begin position="377"/>
        <end position="613"/>
    </location>
</feature>
<sequence length="650" mass="70568">MFDISIKKKLAVFVLGASLVVFVGLFLYMLNLTRDISKSVFTKTADNLVYSLNEKLAAKDDVGLTNALAVVNNQAVVEALVTGNRELAIEPLQKLSDSFRENTKLKNVQIHIHTADIKSFLRAWNPKKYGDDLSSFRYSLIEMKKTRKPMVVFEIGVAGLSHRAIVPIFHEGAYIGSMEFIQGINSIVDELSERGTDMLMLMDQKYLDIAEEARENPKMGRYVVAQKNFSVELADAVKDIDVAALVNEGYSEIGGYFVTAVPAKGLGGMEIGYFLLAEKTEKIMGEINEANHMVKIFMLGAAALVVTILMVMFAVLNILVFRRVKILAEMFEEISRGEGDLTRRINSRVHDELGVLCDHFDRFISKINGIISEVKLNAAGVASGNSELASTTDQFSSTFQEQAAQVSGVAAALEEMSASAGEINASLTDGISFSETASETVENGRRQLTEAVDRIEGIRMETGRLAGSIDKLGEASSRIGDIISVINDIADQTNLLALNAAIEAARAGEAGRGFAVVADEVRKLAERTQNATKEVGSLISSLQTETKSASAHMGSAEKTVDEGVGAIKEVDGYFNNIVEAVNDIRSAMAVIRTAVDEQGRAIAGTNENVQVISAGVEESSSGMTEVSRTVTDLQRLAEELDSLVRKFRTE</sequence>
<reference evidence="8 9" key="1">
    <citation type="submission" date="2019-01" db="EMBL/GenBank/DDBJ databases">
        <title>Geovibrio thiophilus DSM 11263, complete genome.</title>
        <authorList>
            <person name="Spring S."/>
            <person name="Bunk B."/>
            <person name="Sproer C."/>
        </authorList>
    </citation>
    <scope>NUCLEOTIDE SEQUENCE [LARGE SCALE GENOMIC DNA]</scope>
    <source>
        <strain evidence="8 9">DSM 11263</strain>
    </source>
</reference>
<dbReference type="InterPro" id="IPR003660">
    <property type="entry name" value="HAMP_dom"/>
</dbReference>
<dbReference type="InterPro" id="IPR029151">
    <property type="entry name" value="Sensor-like_sf"/>
</dbReference>
<organism evidence="8 9">
    <name type="scientific">Geovibrio thiophilus</name>
    <dbReference type="NCBI Taxonomy" id="139438"/>
    <lineage>
        <taxon>Bacteria</taxon>
        <taxon>Pseudomonadati</taxon>
        <taxon>Deferribacterota</taxon>
        <taxon>Deferribacteres</taxon>
        <taxon>Deferribacterales</taxon>
        <taxon>Geovibrionaceae</taxon>
        <taxon>Geovibrio</taxon>
    </lineage>
</organism>
<evidence type="ECO:0000256" key="1">
    <source>
        <dbReference type="ARBA" id="ARBA00004370"/>
    </source>
</evidence>
<dbReference type="AlphaFoldDB" id="A0A3R5UY91"/>
<dbReference type="GO" id="GO:0007165">
    <property type="term" value="P:signal transduction"/>
    <property type="evidence" value="ECO:0007669"/>
    <property type="project" value="UniProtKB-KW"/>
</dbReference>
<dbReference type="Pfam" id="PF14827">
    <property type="entry name" value="dCache_3"/>
    <property type="match status" value="1"/>
</dbReference>
<keyword evidence="9" id="KW-1185">Reference proteome</keyword>
<dbReference type="GO" id="GO:0016020">
    <property type="term" value="C:membrane"/>
    <property type="evidence" value="ECO:0007669"/>
    <property type="project" value="UniProtKB-SubCell"/>
</dbReference>
<dbReference type="Gene3D" id="1.10.287.950">
    <property type="entry name" value="Methyl-accepting chemotaxis protein"/>
    <property type="match status" value="1"/>
</dbReference>
<dbReference type="Gene3D" id="3.30.450.20">
    <property type="entry name" value="PAS domain"/>
    <property type="match status" value="1"/>
</dbReference>
<dbReference type="InterPro" id="IPR029150">
    <property type="entry name" value="dCache_3"/>
</dbReference>
<dbReference type="SUPFAM" id="SSF58104">
    <property type="entry name" value="Methyl-accepting chemotaxis protein (MCP) signaling domain"/>
    <property type="match status" value="1"/>
</dbReference>
<dbReference type="CDD" id="cd11386">
    <property type="entry name" value="MCP_signal"/>
    <property type="match status" value="1"/>
</dbReference>
<dbReference type="InterPro" id="IPR004090">
    <property type="entry name" value="Chemotax_Me-accpt_rcpt"/>
</dbReference>
<dbReference type="PROSITE" id="PS50111">
    <property type="entry name" value="CHEMOTAXIS_TRANSDUC_2"/>
    <property type="match status" value="1"/>
</dbReference>
<dbReference type="FunFam" id="1.10.287.950:FF:000001">
    <property type="entry name" value="Methyl-accepting chemotaxis sensory transducer"/>
    <property type="match status" value="1"/>
</dbReference>
<feature type="transmembrane region" description="Helical" evidence="5">
    <location>
        <begin position="296"/>
        <end position="321"/>
    </location>
</feature>
<evidence type="ECO:0000313" key="9">
    <source>
        <dbReference type="Proteomes" id="UP000287502"/>
    </source>
</evidence>
<keyword evidence="5" id="KW-1133">Transmembrane helix</keyword>
<dbReference type="CDD" id="cd06225">
    <property type="entry name" value="HAMP"/>
    <property type="match status" value="1"/>
</dbReference>
<keyword evidence="5" id="KW-0472">Membrane</keyword>
<dbReference type="Pfam" id="PF00015">
    <property type="entry name" value="MCPsignal"/>
    <property type="match status" value="1"/>
</dbReference>
<feature type="transmembrane region" description="Helical" evidence="5">
    <location>
        <begin position="12"/>
        <end position="30"/>
    </location>
</feature>
<comment type="similarity">
    <text evidence="3">Belongs to the methyl-accepting chemotaxis (MCP) protein family.</text>
</comment>
<dbReference type="PROSITE" id="PS50885">
    <property type="entry name" value="HAMP"/>
    <property type="match status" value="1"/>
</dbReference>
<keyword evidence="2 4" id="KW-0807">Transducer</keyword>
<dbReference type="PANTHER" id="PTHR32089:SF112">
    <property type="entry name" value="LYSOZYME-LIKE PROTEIN-RELATED"/>
    <property type="match status" value="1"/>
</dbReference>
<dbReference type="EMBL" id="CP035108">
    <property type="protein sequence ID" value="QAR32726.1"/>
    <property type="molecule type" value="Genomic_DNA"/>
</dbReference>
<evidence type="ECO:0000313" key="8">
    <source>
        <dbReference type="EMBL" id="QAR32726.1"/>
    </source>
</evidence>
<dbReference type="SMART" id="SM00283">
    <property type="entry name" value="MA"/>
    <property type="match status" value="1"/>
</dbReference>
<evidence type="ECO:0000256" key="2">
    <source>
        <dbReference type="ARBA" id="ARBA00023224"/>
    </source>
</evidence>
<dbReference type="RefSeq" id="WP_128466013.1">
    <property type="nucleotide sequence ID" value="NZ_CP035108.1"/>
</dbReference>
<dbReference type="SUPFAM" id="SSF103190">
    <property type="entry name" value="Sensory domain-like"/>
    <property type="match status" value="1"/>
</dbReference>
<gene>
    <name evidence="8" type="ORF">EP073_04690</name>
</gene>
<keyword evidence="5" id="KW-0812">Transmembrane</keyword>
<evidence type="ECO:0000259" key="7">
    <source>
        <dbReference type="PROSITE" id="PS50885"/>
    </source>
</evidence>
<dbReference type="GO" id="GO:0004888">
    <property type="term" value="F:transmembrane signaling receptor activity"/>
    <property type="evidence" value="ECO:0007669"/>
    <property type="project" value="InterPro"/>
</dbReference>
<dbReference type="GO" id="GO:0006935">
    <property type="term" value="P:chemotaxis"/>
    <property type="evidence" value="ECO:0007669"/>
    <property type="project" value="InterPro"/>
</dbReference>
<evidence type="ECO:0000256" key="3">
    <source>
        <dbReference type="ARBA" id="ARBA00029447"/>
    </source>
</evidence>
<evidence type="ECO:0000256" key="4">
    <source>
        <dbReference type="PROSITE-ProRule" id="PRU00284"/>
    </source>
</evidence>
<name>A0A3R5UY91_9BACT</name>
<dbReference type="OrthoDB" id="9781638at2"/>